<evidence type="ECO:0000313" key="3">
    <source>
        <dbReference type="EMBL" id="PDY36660.1"/>
    </source>
</evidence>
<evidence type="ECO:0000256" key="1">
    <source>
        <dbReference type="SAM" id="Coils"/>
    </source>
</evidence>
<accession>A0A2A7BL58</accession>
<dbReference type="EMBL" id="NVPQ01000102">
    <property type="protein sequence ID" value="PDY36660.1"/>
    <property type="molecule type" value="Genomic_DNA"/>
</dbReference>
<dbReference type="AlphaFoldDB" id="A0A2A7BL58"/>
<organism evidence="3 4">
    <name type="scientific">Bacillus wiedmannii</name>
    <dbReference type="NCBI Taxonomy" id="1890302"/>
    <lineage>
        <taxon>Bacteria</taxon>
        <taxon>Bacillati</taxon>
        <taxon>Bacillota</taxon>
        <taxon>Bacilli</taxon>
        <taxon>Bacillales</taxon>
        <taxon>Bacillaceae</taxon>
        <taxon>Bacillus</taxon>
        <taxon>Bacillus cereus group</taxon>
    </lineage>
</organism>
<proteinExistence type="predicted"/>
<comment type="caution">
    <text evidence="3">The sequence shown here is derived from an EMBL/GenBank/DDBJ whole genome shotgun (WGS) entry which is preliminary data.</text>
</comment>
<reference evidence="3 4" key="1">
    <citation type="submission" date="2017-09" db="EMBL/GenBank/DDBJ databases">
        <title>Large-scale bioinformatics analysis of Bacillus genomes uncovers conserved roles of natural products in bacterial physiology.</title>
        <authorList>
            <consortium name="Agbiome Team Llc"/>
            <person name="Bleich R.M."/>
            <person name="Grubbs K.J."/>
            <person name="Santa Maria K.C."/>
            <person name="Allen S.E."/>
            <person name="Farag S."/>
            <person name="Shank E.A."/>
            <person name="Bowers A."/>
        </authorList>
    </citation>
    <scope>NUCLEOTIDE SEQUENCE [LARGE SCALE GENOMIC DNA]</scope>
    <source>
        <strain evidence="3 4">AFS098222</strain>
    </source>
</reference>
<dbReference type="Proteomes" id="UP000220111">
    <property type="component" value="Unassembled WGS sequence"/>
</dbReference>
<dbReference type="InterPro" id="IPR025330">
    <property type="entry name" value="DUF4236"/>
</dbReference>
<feature type="coiled-coil region" evidence="1">
    <location>
        <begin position="158"/>
        <end position="189"/>
    </location>
</feature>
<dbReference type="RefSeq" id="WP_097816035.1">
    <property type="nucleotide sequence ID" value="NZ_NVPQ01000102.1"/>
</dbReference>
<gene>
    <name evidence="3" type="ORF">COO17_24715</name>
</gene>
<keyword evidence="1" id="KW-0175">Coiled coil</keyword>
<dbReference type="Pfam" id="PF14020">
    <property type="entry name" value="DUF4236"/>
    <property type="match status" value="1"/>
</dbReference>
<name>A0A2A7BL58_9BACI</name>
<sequence length="365" mass="42062">MGFGFRKSFKIAPGVRVNVGKRGIGVSAGTKGLRYSVHSSGRSQVTAGIPGTGISYTNSLSSGRKYKTSAYQRRNELARQQREIEKMQELERNRLEVEMFENRLQMIHSIHKECDEIVNWEEIQKRQAPFKLGTVGPKEKIANNEIDNYKPSFFSKILKQDEKKKQELLNKIEEAKKEDLEDYKSWERMVHVAQKIVNKDIDTYLEVIEEFAPLDDLTEFGSGFEFFVEESNFIEIEFDVHTEHVVPKDMKVLTKTGKVSTKVMPKGKYFDIEQDYVCSCVLRIARDMFALLPVEYVYVHALNEQLNTATGYKEKGTILSVKIDKTTLNSLQLDSIDCSDSMVNFEHNTKFKKTKGFEFVSKLER</sequence>
<evidence type="ECO:0000313" key="4">
    <source>
        <dbReference type="Proteomes" id="UP000220111"/>
    </source>
</evidence>
<protein>
    <recommendedName>
        <fullName evidence="2">DUF4236 domain-containing protein</fullName>
    </recommendedName>
</protein>
<feature type="domain" description="DUF4236" evidence="2">
    <location>
        <begin position="3"/>
        <end position="57"/>
    </location>
</feature>
<evidence type="ECO:0000259" key="2">
    <source>
        <dbReference type="Pfam" id="PF14020"/>
    </source>
</evidence>